<dbReference type="EMBL" id="QGGL01000024">
    <property type="protein sequence ID" value="PWK05279.1"/>
    <property type="molecule type" value="Genomic_DNA"/>
</dbReference>
<evidence type="ECO:0000259" key="1">
    <source>
        <dbReference type="PROSITE" id="PS50943"/>
    </source>
</evidence>
<dbReference type="CDD" id="cd00093">
    <property type="entry name" value="HTH_XRE"/>
    <property type="match status" value="1"/>
</dbReference>
<evidence type="ECO:0000313" key="2">
    <source>
        <dbReference type="EMBL" id="PWK05279.1"/>
    </source>
</evidence>
<dbReference type="GO" id="GO:0003677">
    <property type="term" value="F:DNA binding"/>
    <property type="evidence" value="ECO:0007669"/>
    <property type="project" value="InterPro"/>
</dbReference>
<organism evidence="2 3">
    <name type="scientific">Tumebacillus permanentifrigoris</name>
    <dbReference type="NCBI Taxonomy" id="378543"/>
    <lineage>
        <taxon>Bacteria</taxon>
        <taxon>Bacillati</taxon>
        <taxon>Bacillota</taxon>
        <taxon>Bacilli</taxon>
        <taxon>Bacillales</taxon>
        <taxon>Alicyclobacillaceae</taxon>
        <taxon>Tumebacillus</taxon>
    </lineage>
</organism>
<dbReference type="Gene3D" id="1.25.40.10">
    <property type="entry name" value="Tetratricopeptide repeat domain"/>
    <property type="match status" value="1"/>
</dbReference>
<proteinExistence type="predicted"/>
<name>A0A316D7B7_9BACL</name>
<dbReference type="OrthoDB" id="252257at2"/>
<keyword evidence="3" id="KW-1185">Reference proteome</keyword>
<evidence type="ECO:0000313" key="3">
    <source>
        <dbReference type="Proteomes" id="UP000245634"/>
    </source>
</evidence>
<feature type="domain" description="HTH cro/C1-type" evidence="1">
    <location>
        <begin position="8"/>
        <end position="63"/>
    </location>
</feature>
<dbReference type="SMART" id="SM00530">
    <property type="entry name" value="HTH_XRE"/>
    <property type="match status" value="1"/>
</dbReference>
<reference evidence="2 3" key="1">
    <citation type="submission" date="2018-05" db="EMBL/GenBank/DDBJ databases">
        <title>Genomic Encyclopedia of Type Strains, Phase IV (KMG-IV): sequencing the most valuable type-strain genomes for metagenomic binning, comparative biology and taxonomic classification.</title>
        <authorList>
            <person name="Goeker M."/>
        </authorList>
    </citation>
    <scope>NUCLEOTIDE SEQUENCE [LARGE SCALE GENOMIC DNA]</scope>
    <source>
        <strain evidence="2 3">DSM 18773</strain>
    </source>
</reference>
<dbReference type="SUPFAM" id="SSF47413">
    <property type="entry name" value="lambda repressor-like DNA-binding domains"/>
    <property type="match status" value="1"/>
</dbReference>
<dbReference type="InterPro" id="IPR011990">
    <property type="entry name" value="TPR-like_helical_dom_sf"/>
</dbReference>
<dbReference type="Pfam" id="PF01381">
    <property type="entry name" value="HTH_3"/>
    <property type="match status" value="1"/>
</dbReference>
<dbReference type="InterPro" id="IPR010982">
    <property type="entry name" value="Lambda_DNA-bd_dom_sf"/>
</dbReference>
<protein>
    <submittedName>
        <fullName evidence="2">Transcriptional regulator with XRE-family HTH domain</fullName>
    </submittedName>
</protein>
<dbReference type="PROSITE" id="PS50943">
    <property type="entry name" value="HTH_CROC1"/>
    <property type="match status" value="1"/>
</dbReference>
<accession>A0A316D7B7</accession>
<dbReference type="Proteomes" id="UP000245634">
    <property type="component" value="Unassembled WGS sequence"/>
</dbReference>
<dbReference type="AlphaFoldDB" id="A0A316D7B7"/>
<gene>
    <name evidence="2" type="ORF">C7459_12428</name>
</gene>
<sequence>MKFNVSNLKFERKQAGLTQAALAEGICSVGLISRIENGNSDGSGKPGLIEALAKRLGVTAEALQQKESAPTNIAGQLEVEGSAPNATPENEKHPLDVDASAGAGRLTVVDATEQPDQSVKKTLTENVPQDATIRKRDGVSMPERKILATWLDNSTFRISKKVIEMYSADELRQILLLIEQRSRMKPVPRPGDTVEISGMHVFAGRTVERDRISRIVDRGDPQAAEPEITTIGFVEVPVRCDAAG</sequence>
<comment type="caution">
    <text evidence="2">The sequence shown here is derived from an EMBL/GenBank/DDBJ whole genome shotgun (WGS) entry which is preliminary data.</text>
</comment>
<dbReference type="InterPro" id="IPR001387">
    <property type="entry name" value="Cro/C1-type_HTH"/>
</dbReference>
<dbReference type="RefSeq" id="WP_109691148.1">
    <property type="nucleotide sequence ID" value="NZ_QGGL01000024.1"/>
</dbReference>